<proteinExistence type="predicted"/>
<sequence>MTIVFVYGDPVVNSSILPLCFTAKHRSRTWCDGMWCHCQQYTVIPSIDSWHHDSPEVCHNVLPLMQRLPEASFQLDNARPYSARVSQDCLHIVTTLPWPARSPGLSPIEHIWDNLRW</sequence>
<evidence type="ECO:0000313" key="1">
    <source>
        <dbReference type="EMBL" id="GFY27965.1"/>
    </source>
</evidence>
<dbReference type="EMBL" id="BMAU01021382">
    <property type="protein sequence ID" value="GFY27965.1"/>
    <property type="molecule type" value="Genomic_DNA"/>
</dbReference>
<name>A0A8X6W464_TRICX</name>
<dbReference type="Proteomes" id="UP000887159">
    <property type="component" value="Unassembled WGS sequence"/>
</dbReference>
<dbReference type="GO" id="GO:0003676">
    <property type="term" value="F:nucleic acid binding"/>
    <property type="evidence" value="ECO:0007669"/>
    <property type="project" value="InterPro"/>
</dbReference>
<dbReference type="AlphaFoldDB" id="A0A8X6W464"/>
<dbReference type="Gene3D" id="3.30.420.10">
    <property type="entry name" value="Ribonuclease H-like superfamily/Ribonuclease H"/>
    <property type="match status" value="1"/>
</dbReference>
<comment type="caution">
    <text evidence="1">The sequence shown here is derived from an EMBL/GenBank/DDBJ whole genome shotgun (WGS) entry which is preliminary data.</text>
</comment>
<evidence type="ECO:0000313" key="2">
    <source>
        <dbReference type="Proteomes" id="UP000887159"/>
    </source>
</evidence>
<keyword evidence="2" id="KW-1185">Reference proteome</keyword>
<dbReference type="InterPro" id="IPR036397">
    <property type="entry name" value="RNaseH_sf"/>
</dbReference>
<protein>
    <submittedName>
        <fullName evidence="1">L-Fucosyltransferase</fullName>
    </submittedName>
</protein>
<organism evidence="1 2">
    <name type="scientific">Trichonephila clavipes</name>
    <name type="common">Golden silk orbweaver</name>
    <name type="synonym">Nephila clavipes</name>
    <dbReference type="NCBI Taxonomy" id="2585209"/>
    <lineage>
        <taxon>Eukaryota</taxon>
        <taxon>Metazoa</taxon>
        <taxon>Ecdysozoa</taxon>
        <taxon>Arthropoda</taxon>
        <taxon>Chelicerata</taxon>
        <taxon>Arachnida</taxon>
        <taxon>Araneae</taxon>
        <taxon>Araneomorphae</taxon>
        <taxon>Entelegynae</taxon>
        <taxon>Araneoidea</taxon>
        <taxon>Nephilidae</taxon>
        <taxon>Trichonephila</taxon>
    </lineage>
</organism>
<gene>
    <name evidence="1" type="primary">NCL1_22479</name>
    <name evidence="1" type="ORF">TNCV_4563181</name>
</gene>
<accession>A0A8X6W464</accession>
<reference evidence="1" key="1">
    <citation type="submission" date="2020-08" db="EMBL/GenBank/DDBJ databases">
        <title>Multicomponent nature underlies the extraordinary mechanical properties of spider dragline silk.</title>
        <authorList>
            <person name="Kono N."/>
            <person name="Nakamura H."/>
            <person name="Mori M."/>
            <person name="Yoshida Y."/>
            <person name="Ohtoshi R."/>
            <person name="Malay A.D."/>
            <person name="Moran D.A.P."/>
            <person name="Tomita M."/>
            <person name="Numata K."/>
            <person name="Arakawa K."/>
        </authorList>
    </citation>
    <scope>NUCLEOTIDE SEQUENCE</scope>
</reference>